<evidence type="ECO:0008006" key="6">
    <source>
        <dbReference type="Google" id="ProtNLM"/>
    </source>
</evidence>
<keyword evidence="2" id="KW-1133">Transmembrane helix</keyword>
<dbReference type="InterPro" id="IPR036719">
    <property type="entry name" value="Neuro-gated_channel_TM_sf"/>
</dbReference>
<dbReference type="Gene3D" id="1.20.58.390">
    <property type="entry name" value="Neurotransmitter-gated ion-channel transmembrane domain"/>
    <property type="match status" value="1"/>
</dbReference>
<evidence type="ECO:0000256" key="2">
    <source>
        <dbReference type="SAM" id="Phobius"/>
    </source>
</evidence>
<gene>
    <name evidence="4" type="primary">Necator_chrIV.g13694</name>
    <name evidence="4" type="ORF">RB195_000402</name>
</gene>
<feature type="chain" id="PRO_5045987020" description="Neurotransmitter-gated ion-channel ligand-binding domain-containing protein" evidence="3">
    <location>
        <begin position="19"/>
        <end position="259"/>
    </location>
</feature>
<evidence type="ECO:0000313" key="4">
    <source>
        <dbReference type="EMBL" id="KAK6747162.1"/>
    </source>
</evidence>
<keyword evidence="3" id="KW-0732">Signal</keyword>
<accession>A0ABR1DA26</accession>
<evidence type="ECO:0000256" key="3">
    <source>
        <dbReference type="SAM" id="SignalP"/>
    </source>
</evidence>
<dbReference type="SUPFAM" id="SSF90112">
    <property type="entry name" value="Neurotransmitter-gated ion-channel transmembrane pore"/>
    <property type="match status" value="1"/>
</dbReference>
<dbReference type="Proteomes" id="UP001303046">
    <property type="component" value="Unassembled WGS sequence"/>
</dbReference>
<organism evidence="4 5">
    <name type="scientific">Necator americanus</name>
    <name type="common">Human hookworm</name>
    <dbReference type="NCBI Taxonomy" id="51031"/>
    <lineage>
        <taxon>Eukaryota</taxon>
        <taxon>Metazoa</taxon>
        <taxon>Ecdysozoa</taxon>
        <taxon>Nematoda</taxon>
        <taxon>Chromadorea</taxon>
        <taxon>Rhabditida</taxon>
        <taxon>Rhabditina</taxon>
        <taxon>Rhabditomorpha</taxon>
        <taxon>Strongyloidea</taxon>
        <taxon>Ancylostomatidae</taxon>
        <taxon>Bunostominae</taxon>
        <taxon>Necator</taxon>
    </lineage>
</organism>
<dbReference type="EMBL" id="JAVFWL010000004">
    <property type="protein sequence ID" value="KAK6747162.1"/>
    <property type="molecule type" value="Genomic_DNA"/>
</dbReference>
<feature type="transmembrane region" description="Helical" evidence="2">
    <location>
        <begin position="154"/>
        <end position="173"/>
    </location>
</feature>
<keyword evidence="5" id="KW-1185">Reference proteome</keyword>
<feature type="transmembrane region" description="Helical" evidence="2">
    <location>
        <begin position="185"/>
        <end position="206"/>
    </location>
</feature>
<feature type="transmembrane region" description="Helical" evidence="2">
    <location>
        <begin position="237"/>
        <end position="258"/>
    </location>
</feature>
<keyword evidence="2" id="KW-0472">Membrane</keyword>
<proteinExistence type="predicted"/>
<feature type="signal peptide" evidence="3">
    <location>
        <begin position="1"/>
        <end position="18"/>
    </location>
</feature>
<protein>
    <recommendedName>
        <fullName evidence="6">Neurotransmitter-gated ion-channel ligand-binding domain-containing protein</fullName>
    </recommendedName>
</protein>
<dbReference type="Gene3D" id="2.70.170.10">
    <property type="entry name" value="Neurotransmitter-gated ion-channel ligand-binding domain"/>
    <property type="match status" value="1"/>
</dbReference>
<reference evidence="4 5" key="1">
    <citation type="submission" date="2023-08" db="EMBL/GenBank/DDBJ databases">
        <title>A Necator americanus chromosomal reference genome.</title>
        <authorList>
            <person name="Ilik V."/>
            <person name="Petrzelkova K.J."/>
            <person name="Pardy F."/>
            <person name="Fuh T."/>
            <person name="Niatou-Singa F.S."/>
            <person name="Gouil Q."/>
            <person name="Baker L."/>
            <person name="Ritchie M.E."/>
            <person name="Jex A.R."/>
            <person name="Gazzola D."/>
            <person name="Li H."/>
            <person name="Toshio Fujiwara R."/>
            <person name="Zhan B."/>
            <person name="Aroian R.V."/>
            <person name="Pafco B."/>
            <person name="Schwarz E.M."/>
        </authorList>
    </citation>
    <scope>NUCLEOTIDE SEQUENCE [LARGE SCALE GENOMIC DNA]</scope>
    <source>
        <strain evidence="4 5">Aroian</strain>
        <tissue evidence="4">Whole animal</tissue>
    </source>
</reference>
<comment type="caution">
    <text evidence="4">The sequence shown here is derived from an EMBL/GenBank/DDBJ whole genome shotgun (WGS) entry which is preliminary data.</text>
</comment>
<dbReference type="SUPFAM" id="SSF63712">
    <property type="entry name" value="Nicotinic receptor ligand binding domain-like"/>
    <property type="match status" value="1"/>
</dbReference>
<dbReference type="PROSITE" id="PS51257">
    <property type="entry name" value="PROKAR_LIPOPROTEIN"/>
    <property type="match status" value="1"/>
</dbReference>
<name>A0ABR1DA26_NECAM</name>
<dbReference type="InterPro" id="IPR036734">
    <property type="entry name" value="Neur_chan_lig-bd_sf"/>
</dbReference>
<keyword evidence="2" id="KW-0812">Transmembrane</keyword>
<sequence length="259" mass="29535">MLRVTVFWLALIPNYALTSCPFVDRDDYLHEQARLYKALLKDYDPRLSAVSMQTLNSSVELNPGLPRYEAWITLVFMKMIQVVRDFPFDHQECYIKTMAQSFSAWEYRIRAVLKNTLFENSSAIEDMGNGEWQIKNVSVKSKFADNGDEYATEMLGIALTNLMSLTFILGILATALPKTKDLPRIAIFVMLNLCIMVLALVTTLLLTHFKHYIDGDPEVADSTGEKRKRKDGKLFRLAHIGSFVLLEIANLVNFIILVV</sequence>
<evidence type="ECO:0000313" key="5">
    <source>
        <dbReference type="Proteomes" id="UP001303046"/>
    </source>
</evidence>
<evidence type="ECO:0000256" key="1">
    <source>
        <dbReference type="ARBA" id="ARBA00004141"/>
    </source>
</evidence>
<comment type="subcellular location">
    <subcellularLocation>
        <location evidence="1">Membrane</location>
        <topology evidence="1">Multi-pass membrane protein</topology>
    </subcellularLocation>
</comment>
<dbReference type="InterPro" id="IPR038050">
    <property type="entry name" value="Neuro_actylchol_rec"/>
</dbReference>